<dbReference type="RefSeq" id="WP_148700151.1">
    <property type="nucleotide sequence ID" value="NZ_CP007174.1"/>
</dbReference>
<protein>
    <submittedName>
        <fullName evidence="3">Uncharacterized protein, MTH1187 family</fullName>
    </submittedName>
</protein>
<evidence type="ECO:0000313" key="3">
    <source>
        <dbReference type="EMBL" id="AIF83366.1"/>
    </source>
</evidence>
<dbReference type="GeneID" id="41597100"/>
<evidence type="ECO:0000313" key="4">
    <source>
        <dbReference type="Proteomes" id="UP000028194"/>
    </source>
</evidence>
<dbReference type="AlphaFoldDB" id="A0A075MP95"/>
<dbReference type="PANTHER" id="PTHR33777">
    <property type="entry name" value="UPF0045 PROTEIN ECM15"/>
    <property type="match status" value="1"/>
</dbReference>
<dbReference type="GO" id="GO:0005829">
    <property type="term" value="C:cytosol"/>
    <property type="evidence" value="ECO:0007669"/>
    <property type="project" value="TreeGrafter"/>
</dbReference>
<dbReference type="KEGG" id="nev:NTE_01297"/>
<accession>A0A075MP95</accession>
<dbReference type="InterPro" id="IPR051614">
    <property type="entry name" value="UPF0045_domain"/>
</dbReference>
<proteinExistence type="inferred from homology"/>
<dbReference type="InterPro" id="IPR002767">
    <property type="entry name" value="Thiamine_BP"/>
</dbReference>
<dbReference type="OrthoDB" id="10763at2157"/>
<feature type="domain" description="Thiamine-binding protein" evidence="2">
    <location>
        <begin position="5"/>
        <end position="97"/>
    </location>
</feature>
<dbReference type="PANTHER" id="PTHR33777:SF1">
    <property type="entry name" value="UPF0045 PROTEIN ECM15"/>
    <property type="match status" value="1"/>
</dbReference>
<reference evidence="3 4" key="1">
    <citation type="journal article" date="2014" name="PLoS ONE">
        <title>Genome Sequence of Candidatus Nitrososphaera evergladensis from Group I.1b Enriched from Everglades Soil Reveals Novel Genomic Features of the Ammonia-Oxidizing Archaea.</title>
        <authorList>
            <person name="Zhalnina K.V."/>
            <person name="Dias R."/>
            <person name="Leonard M.T."/>
            <person name="Dorr de Quadros P."/>
            <person name="Camargo F.A."/>
            <person name="Drew J.C."/>
            <person name="Farmerie W.G."/>
            <person name="Daroub S.H."/>
            <person name="Triplett E.W."/>
        </authorList>
    </citation>
    <scope>NUCLEOTIDE SEQUENCE [LARGE SCALE GENOMIC DNA]</scope>
    <source>
        <strain evidence="3 4">SR1</strain>
    </source>
</reference>
<evidence type="ECO:0000259" key="2">
    <source>
        <dbReference type="Pfam" id="PF01910"/>
    </source>
</evidence>
<dbReference type="Gene3D" id="3.30.70.930">
    <property type="match status" value="1"/>
</dbReference>
<dbReference type="NCBIfam" id="TIGR00106">
    <property type="entry name" value="MTH1187 family thiamine-binding protein"/>
    <property type="match status" value="1"/>
</dbReference>
<keyword evidence="4" id="KW-1185">Reference proteome</keyword>
<dbReference type="STRING" id="1459636.NTE_01297"/>
<dbReference type="InterPro" id="IPR029756">
    <property type="entry name" value="MTH1187/YkoF-like"/>
</dbReference>
<gene>
    <name evidence="3" type="ORF">NTE_01297</name>
</gene>
<sequence length="101" mass="10713">MTVHAEISVIPVTGSTSMSREVAVAFDAIKKTQGIRVTLTALGTQMEAEDISAVLAAIKAAHGAVKKAGVARIISSVRIDERLDKDQSLESKVRAVKKRLA</sequence>
<organism evidence="3 4">
    <name type="scientific">Candidatus Nitrososphaera evergladensis SR1</name>
    <dbReference type="NCBI Taxonomy" id="1459636"/>
    <lineage>
        <taxon>Archaea</taxon>
        <taxon>Nitrososphaerota</taxon>
        <taxon>Nitrososphaeria</taxon>
        <taxon>Nitrososphaerales</taxon>
        <taxon>Nitrososphaeraceae</taxon>
        <taxon>Nitrososphaera</taxon>
    </lineage>
</organism>
<dbReference type="Pfam" id="PF01910">
    <property type="entry name" value="Thiamine_BP"/>
    <property type="match status" value="1"/>
</dbReference>
<name>A0A075MP95_9ARCH</name>
<dbReference type="eggNOG" id="arCOG04373">
    <property type="taxonomic scope" value="Archaea"/>
</dbReference>
<dbReference type="EMBL" id="CP007174">
    <property type="protein sequence ID" value="AIF83366.1"/>
    <property type="molecule type" value="Genomic_DNA"/>
</dbReference>
<dbReference type="HOGENOM" id="CLU_137479_3_1_2"/>
<evidence type="ECO:0000256" key="1">
    <source>
        <dbReference type="ARBA" id="ARBA00010272"/>
    </source>
</evidence>
<comment type="similarity">
    <text evidence="1">Belongs to the UPF0045 family.</text>
</comment>
<dbReference type="SUPFAM" id="SSF89957">
    <property type="entry name" value="MTH1187/YkoF-like"/>
    <property type="match status" value="1"/>
</dbReference>
<dbReference type="Proteomes" id="UP000028194">
    <property type="component" value="Chromosome"/>
</dbReference>